<dbReference type="Proteomes" id="UP000534496">
    <property type="component" value="Unassembled WGS sequence"/>
</dbReference>
<evidence type="ECO:0000256" key="4">
    <source>
        <dbReference type="PIRSR" id="PIRSR000429-1"/>
    </source>
</evidence>
<protein>
    <submittedName>
        <fullName evidence="9">Acetyl-CoA C-acyltransferase</fullName>
        <ecNumber evidence="9">2.3.1.16</ecNumber>
    </submittedName>
    <submittedName>
        <fullName evidence="8">Acetyl-CoA acetyltransferase</fullName>
        <ecNumber evidence="8">2.3.1.9</ecNumber>
    </submittedName>
</protein>
<proteinExistence type="inferred from homology"/>
<feature type="active site" description="Proton acceptor" evidence="4">
    <location>
        <position position="382"/>
    </location>
</feature>
<dbReference type="RefSeq" id="WP_097335160.1">
    <property type="nucleotide sequence ID" value="NZ_CAUZHL010000004.1"/>
</dbReference>
<dbReference type="InterPro" id="IPR002155">
    <property type="entry name" value="Thiolase"/>
</dbReference>
<dbReference type="PROSITE" id="PS00098">
    <property type="entry name" value="THIOLASE_1"/>
    <property type="match status" value="1"/>
</dbReference>
<dbReference type="FunFam" id="3.40.47.10:FF:000010">
    <property type="entry name" value="Acetyl-CoA acetyltransferase (Thiolase)"/>
    <property type="match status" value="1"/>
</dbReference>
<gene>
    <name evidence="8" type="primary">atoB</name>
    <name evidence="9" type="ORF">F9461_16795</name>
    <name evidence="8" type="ORF">FGAF848_32880</name>
</gene>
<dbReference type="InterPro" id="IPR020616">
    <property type="entry name" value="Thiolase_N"/>
</dbReference>
<dbReference type="InterPro" id="IPR020610">
    <property type="entry name" value="Thiolase_AS"/>
</dbReference>
<dbReference type="PANTHER" id="PTHR18919">
    <property type="entry name" value="ACETYL-COA C-ACYLTRANSFERASE"/>
    <property type="match status" value="1"/>
</dbReference>
<evidence type="ECO:0000256" key="2">
    <source>
        <dbReference type="ARBA" id="ARBA00022679"/>
    </source>
</evidence>
<dbReference type="PROSITE" id="PS00737">
    <property type="entry name" value="THIOLASE_2"/>
    <property type="match status" value="1"/>
</dbReference>
<reference evidence="9 10" key="1">
    <citation type="submission" date="2019-12" db="EMBL/GenBank/DDBJ databases">
        <authorList>
            <consortium name="NARMS: The National Antimicrobial Resistance Monitoring System"/>
        </authorList>
    </citation>
    <scope>NUCLEOTIDE SEQUENCE [LARGE SCALE GENOMIC DNA]</scope>
    <source>
        <strain evidence="9 10">CVM N19EC0189</strain>
    </source>
</reference>
<dbReference type="CDD" id="cd00751">
    <property type="entry name" value="thiolase"/>
    <property type="match status" value="1"/>
</dbReference>
<dbReference type="PROSITE" id="PS00099">
    <property type="entry name" value="THIOLASE_3"/>
    <property type="match status" value="1"/>
</dbReference>
<dbReference type="InterPro" id="IPR020613">
    <property type="entry name" value="Thiolase_CS"/>
</dbReference>
<evidence type="ECO:0000313" key="10">
    <source>
        <dbReference type="Proteomes" id="UP000534496"/>
    </source>
</evidence>
<dbReference type="InterPro" id="IPR020615">
    <property type="entry name" value="Thiolase_acyl_enz_int_AS"/>
</dbReference>
<dbReference type="EC" id="2.3.1.9" evidence="8"/>
<reference evidence="8" key="2">
    <citation type="submission" date="2023-10" db="EMBL/GenBank/DDBJ databases">
        <authorList>
            <person name="Leclercq S."/>
        </authorList>
    </citation>
    <scope>NUCLEOTIDE SEQUENCE</scope>
    <source>
        <strain evidence="8">F848</strain>
    </source>
</reference>
<feature type="active site" description="Acyl-thioester intermediate" evidence="4">
    <location>
        <position position="88"/>
    </location>
</feature>
<sequence>MKNCVIVSAVRTAIGSFNGSLASTSAIDLGATVIKAAIERAKIDSLHIDEVIMGNVLQAGLGQNPARQALLKSGLAEMVCGFTVNKVCGSGLKSVALAAQAIQAGQAGQAQSIVAGGMENMSLAPYLLDAKARSGYRLGDGQVYDVILRDGLMCATHGYHMGITAENVAKEYGITREMQDELALHSQRKAAAAIESGAFTAEIVPVNVVTRKKTFVFSQDEFPKADSTTEALGALRPAFDKAGTVTAGNASGINDGAAALVIMEESAALAAGLTPLARIKSYASGGVPPALMGMGPVPATQKALQLAGLQLADIDLIEANEAFAAQFLAVGKSLGFDSEKVNVNGGAIALGHPIGASGARILVTLLHAMQARDKTLGLATLCIGGGQGIAMVIERLN</sequence>
<dbReference type="PIRSF" id="PIRSF000429">
    <property type="entry name" value="Ac-CoA_Ac_transf"/>
    <property type="match status" value="1"/>
</dbReference>
<dbReference type="NCBIfam" id="TIGR01930">
    <property type="entry name" value="AcCoA-C-Actrans"/>
    <property type="match status" value="1"/>
</dbReference>
<dbReference type="PANTHER" id="PTHR18919:SF164">
    <property type="entry name" value="ACETYL-COA ACETYLTRANSFERASE"/>
    <property type="match status" value="1"/>
</dbReference>
<evidence type="ECO:0000259" key="6">
    <source>
        <dbReference type="Pfam" id="PF00108"/>
    </source>
</evidence>
<evidence type="ECO:0000256" key="1">
    <source>
        <dbReference type="ARBA" id="ARBA00010982"/>
    </source>
</evidence>
<feature type="domain" description="Thiolase N-terminal" evidence="6">
    <location>
        <begin position="4"/>
        <end position="266"/>
    </location>
</feature>
<dbReference type="SUPFAM" id="SSF53901">
    <property type="entry name" value="Thiolase-like"/>
    <property type="match status" value="2"/>
</dbReference>
<dbReference type="EMBL" id="CAUZHL010000004">
    <property type="protein sequence ID" value="CAK1212632.1"/>
    <property type="molecule type" value="Genomic_DNA"/>
</dbReference>
<dbReference type="Proteomes" id="UP001190091">
    <property type="component" value="Unassembled WGS sequence"/>
</dbReference>
<keyword evidence="3 5" id="KW-0012">Acyltransferase</keyword>
<dbReference type="EMBL" id="AASVQO010000012">
    <property type="protein sequence ID" value="EFH3674856.1"/>
    <property type="molecule type" value="Genomic_DNA"/>
</dbReference>
<dbReference type="GO" id="GO:0003985">
    <property type="term" value="F:acetyl-CoA C-acetyltransferase activity"/>
    <property type="evidence" value="ECO:0007669"/>
    <property type="project" value="UniProtKB-EC"/>
</dbReference>
<dbReference type="GO" id="GO:0044281">
    <property type="term" value="P:small molecule metabolic process"/>
    <property type="evidence" value="ECO:0007669"/>
    <property type="project" value="UniProtKB-ARBA"/>
</dbReference>
<dbReference type="Gene3D" id="3.40.47.10">
    <property type="match status" value="2"/>
</dbReference>
<feature type="active site" description="Proton acceptor" evidence="4">
    <location>
        <position position="352"/>
    </location>
</feature>
<dbReference type="InterPro" id="IPR020617">
    <property type="entry name" value="Thiolase_C"/>
</dbReference>
<evidence type="ECO:0000313" key="8">
    <source>
        <dbReference type="EMBL" id="CAK1212632.1"/>
    </source>
</evidence>
<keyword evidence="2 5" id="KW-0808">Transferase</keyword>
<dbReference type="AlphaFoldDB" id="A0A8S7RE19"/>
<feature type="domain" description="Thiolase C-terminal" evidence="7">
    <location>
        <begin position="273"/>
        <end position="395"/>
    </location>
</feature>
<comment type="caution">
    <text evidence="9">The sequence shown here is derived from an EMBL/GenBank/DDBJ whole genome shotgun (WGS) entry which is preliminary data.</text>
</comment>
<dbReference type="Pfam" id="PF02803">
    <property type="entry name" value="Thiolase_C"/>
    <property type="match status" value="1"/>
</dbReference>
<dbReference type="EC" id="2.3.1.16" evidence="9"/>
<evidence type="ECO:0000259" key="7">
    <source>
        <dbReference type="Pfam" id="PF02803"/>
    </source>
</evidence>
<comment type="similarity">
    <text evidence="1 5">Belongs to the thiolase-like superfamily. Thiolase family.</text>
</comment>
<evidence type="ECO:0000256" key="5">
    <source>
        <dbReference type="RuleBase" id="RU003557"/>
    </source>
</evidence>
<dbReference type="Pfam" id="PF00108">
    <property type="entry name" value="Thiolase_N"/>
    <property type="match status" value="1"/>
</dbReference>
<accession>A0A8S7RE19</accession>
<name>A0A8S7RE19_ECOLX</name>
<dbReference type="InterPro" id="IPR016039">
    <property type="entry name" value="Thiolase-like"/>
</dbReference>
<organism evidence="9 10">
    <name type="scientific">Escherichia coli</name>
    <dbReference type="NCBI Taxonomy" id="562"/>
    <lineage>
        <taxon>Bacteria</taxon>
        <taxon>Pseudomonadati</taxon>
        <taxon>Pseudomonadota</taxon>
        <taxon>Gammaproteobacteria</taxon>
        <taxon>Enterobacterales</taxon>
        <taxon>Enterobacteriaceae</taxon>
        <taxon>Escherichia</taxon>
    </lineage>
</organism>
<evidence type="ECO:0000313" key="9">
    <source>
        <dbReference type="EMBL" id="EFH3674856.1"/>
    </source>
</evidence>
<evidence type="ECO:0000256" key="3">
    <source>
        <dbReference type="ARBA" id="ARBA00023315"/>
    </source>
</evidence>